<feature type="domain" description="ABM" evidence="2">
    <location>
        <begin position="2"/>
        <end position="96"/>
    </location>
</feature>
<dbReference type="EMBL" id="CP023483">
    <property type="protein sequence ID" value="ATF25667.1"/>
    <property type="molecule type" value="Genomic_DNA"/>
</dbReference>
<accession>A0A1D2LU95</accession>
<dbReference type="KEGG" id="bths:CNY62_04265"/>
<dbReference type="AlphaFoldDB" id="A0A1D2LU95"/>
<protein>
    <submittedName>
        <fullName evidence="3">Heme-degrading monooxygenase IsdG</fullName>
        <ecNumber evidence="3 4">1.14.14.18</ecNumber>
    </submittedName>
    <submittedName>
        <fullName evidence="4">Putative heme-degrading monooxygenase, isdG</fullName>
    </submittedName>
</protein>
<keyword evidence="3" id="KW-0560">Oxidoreductase</keyword>
<evidence type="ECO:0000313" key="6">
    <source>
        <dbReference type="Proteomes" id="UP000270190"/>
    </source>
</evidence>
<sequence length="112" mass="12960">MIIVTNTIRIEPGFGERVIAQFTDGNASKNIADVEGFLGFELWHNQSAEEYEEVVVTSRWESDEAQKNWVKSKQFKEAHGRTKDTRHQKEQREGIISSSIDRYNVVHEQLPL</sequence>
<dbReference type="Proteomes" id="UP000270190">
    <property type="component" value="Unassembled WGS sequence"/>
</dbReference>
<name>A0A1D2LU95_BROTH</name>
<dbReference type="EC" id="1.14.14.18" evidence="3 4"/>
<dbReference type="EMBL" id="OUNC01000034">
    <property type="protein sequence ID" value="SPP29071.1"/>
    <property type="molecule type" value="Genomic_DNA"/>
</dbReference>
<dbReference type="PANTHER" id="PTHR34474">
    <property type="entry name" value="SIGNAL TRANSDUCTION PROTEIN TRAP"/>
    <property type="match status" value="1"/>
</dbReference>
<dbReference type="SUPFAM" id="SSF54909">
    <property type="entry name" value="Dimeric alpha+beta barrel"/>
    <property type="match status" value="1"/>
</dbReference>
<dbReference type="InterPro" id="IPR011008">
    <property type="entry name" value="Dimeric_a/b-barrel"/>
</dbReference>
<dbReference type="STRING" id="2756.BFR44_07605"/>
<evidence type="ECO:0000256" key="1">
    <source>
        <dbReference type="SAM" id="MobiDB-lite"/>
    </source>
</evidence>
<reference evidence="4" key="3">
    <citation type="submission" date="2018-04" db="EMBL/GenBank/DDBJ databases">
        <authorList>
            <person name="Go L.Y."/>
            <person name="Mitchell J.A."/>
        </authorList>
    </citation>
    <scope>NUCLEOTIDE SEQUENCE</scope>
    <source>
        <strain evidence="4">BSAS1 3</strain>
    </source>
</reference>
<feature type="compositionally biased region" description="Basic and acidic residues" evidence="1">
    <location>
        <begin position="74"/>
        <end position="92"/>
    </location>
</feature>
<reference evidence="3 5" key="1">
    <citation type="submission" date="2017-09" db="EMBL/GenBank/DDBJ databases">
        <title>Complete Genome Sequences of Two Strains of the Meat Spoilage Bacterium Brochothrix thermosphacta Isolated from Ground Chicken.</title>
        <authorList>
            <person name="Paoli G.C."/>
            <person name="Wijey C."/>
            <person name="Chen C.-Y."/>
            <person name="Nguyen L."/>
            <person name="Yan X."/>
            <person name="Irwin P.L."/>
        </authorList>
    </citation>
    <scope>NUCLEOTIDE SEQUENCE [LARGE SCALE GENOMIC DNA]</scope>
    <source>
        <strain evidence="3 5">BI</strain>
    </source>
</reference>
<dbReference type="Pfam" id="PF03992">
    <property type="entry name" value="ABM"/>
    <property type="match status" value="1"/>
</dbReference>
<dbReference type="RefSeq" id="WP_029091727.1">
    <property type="nucleotide sequence ID" value="NZ_CBCPHX010000007.1"/>
</dbReference>
<dbReference type="Gene3D" id="3.30.70.100">
    <property type="match status" value="1"/>
</dbReference>
<proteinExistence type="predicted"/>
<evidence type="ECO:0000259" key="2">
    <source>
        <dbReference type="PROSITE" id="PS51725"/>
    </source>
</evidence>
<dbReference type="NCBIfam" id="NF009841">
    <property type="entry name" value="PRK13316.1"/>
    <property type="match status" value="1"/>
</dbReference>
<dbReference type="InterPro" id="IPR050404">
    <property type="entry name" value="Heme-degrading_MO"/>
</dbReference>
<dbReference type="OrthoDB" id="384737at2"/>
<dbReference type="GO" id="GO:0004392">
    <property type="term" value="F:heme oxygenase (decyclizing) activity"/>
    <property type="evidence" value="ECO:0007669"/>
    <property type="project" value="UniProtKB-EC"/>
</dbReference>
<evidence type="ECO:0000313" key="5">
    <source>
        <dbReference type="Proteomes" id="UP000243591"/>
    </source>
</evidence>
<dbReference type="Proteomes" id="UP000243591">
    <property type="component" value="Chromosome"/>
</dbReference>
<organism evidence="3 5">
    <name type="scientific">Brochothrix thermosphacta</name>
    <name type="common">Microbacterium thermosphactum</name>
    <dbReference type="NCBI Taxonomy" id="2756"/>
    <lineage>
        <taxon>Bacteria</taxon>
        <taxon>Bacillati</taxon>
        <taxon>Bacillota</taxon>
        <taxon>Bacilli</taxon>
        <taxon>Bacillales</taxon>
        <taxon>Listeriaceae</taxon>
        <taxon>Brochothrix</taxon>
    </lineage>
</organism>
<dbReference type="InterPro" id="IPR007138">
    <property type="entry name" value="ABM_dom"/>
</dbReference>
<feature type="region of interest" description="Disordered" evidence="1">
    <location>
        <begin position="73"/>
        <end position="92"/>
    </location>
</feature>
<evidence type="ECO:0000313" key="3">
    <source>
        <dbReference type="EMBL" id="ATF25667.1"/>
    </source>
</evidence>
<evidence type="ECO:0000313" key="4">
    <source>
        <dbReference type="EMBL" id="SPP29071.1"/>
    </source>
</evidence>
<gene>
    <name evidence="4" type="ORF">BTBSAS_40094</name>
    <name evidence="3" type="ORF">CNY62_04265</name>
</gene>
<reference evidence="6" key="2">
    <citation type="submission" date="2018-04" db="EMBL/GenBank/DDBJ databases">
        <authorList>
            <person name="Illikoud N."/>
        </authorList>
    </citation>
    <scope>NUCLEOTIDE SEQUENCE [LARGE SCALE GENOMIC DNA]</scope>
</reference>
<keyword evidence="5" id="KW-1185">Reference proteome</keyword>
<keyword evidence="3" id="KW-0503">Monooxygenase</keyword>
<dbReference type="PROSITE" id="PS51725">
    <property type="entry name" value="ABM"/>
    <property type="match status" value="1"/>
</dbReference>
<dbReference type="GeneID" id="66537743"/>
<dbReference type="PANTHER" id="PTHR34474:SF4">
    <property type="entry name" value="HEME OXYGENASE (STAPHYLOBILIN-PRODUCING) 1"/>
    <property type="match status" value="1"/>
</dbReference>